<dbReference type="EMBL" id="AM420293">
    <property type="protein sequence ID" value="CAM05820.1"/>
    <property type="molecule type" value="Genomic_DNA"/>
</dbReference>
<feature type="compositionally biased region" description="Low complexity" evidence="1">
    <location>
        <begin position="350"/>
        <end position="363"/>
    </location>
</feature>
<feature type="compositionally biased region" description="Pro residues" evidence="1">
    <location>
        <begin position="665"/>
        <end position="688"/>
    </location>
</feature>
<dbReference type="HOGENOM" id="CLU_304400_0_0_11"/>
<dbReference type="PANTHER" id="PTHR42059:SF1">
    <property type="entry name" value="TNT DOMAIN-CONTAINING PROTEIN"/>
    <property type="match status" value="1"/>
</dbReference>
<feature type="compositionally biased region" description="Acidic residues" evidence="1">
    <location>
        <begin position="525"/>
        <end position="542"/>
    </location>
</feature>
<feature type="region of interest" description="Disordered" evidence="1">
    <location>
        <begin position="138"/>
        <end position="181"/>
    </location>
</feature>
<evidence type="ECO:0000313" key="2">
    <source>
        <dbReference type="EMBL" id="CAM05820.1"/>
    </source>
</evidence>
<feature type="compositionally biased region" description="Low complexity" evidence="1">
    <location>
        <begin position="776"/>
        <end position="791"/>
    </location>
</feature>
<feature type="compositionally biased region" description="Low complexity" evidence="1">
    <location>
        <begin position="150"/>
        <end position="173"/>
    </location>
</feature>
<dbReference type="SUPFAM" id="SSF160424">
    <property type="entry name" value="BH3703-like"/>
    <property type="match status" value="1"/>
</dbReference>
<sequence length="904" mass="97084">MSRPTAISPEEQEQAARRIGVLLLQAAPEDWQEITVEYRATGEYHDLLGEVTTPDGTARSWEPPEELRGIFEQLRDGMYRPDVGTWLSALYVVERPSSYRIDINFDSEPRWQRPLPRAAYADELRRYPRAEENVPDWLREKIDGRDPSEAQDTADTPTAAQEAVAQTPAPAEPGTGGTPHFRTAETFDDFDEQGRPLVATRNPVQPDEVAALRQYLENAPIVLASRENEEDLLAPDRAATVPGTWHTDGSWLWQGAVAYYLAQYGVPPEADLVEHIRARRFTLAEVDDATRDAAVSELLDQPGDDDFGESGEQGDSGADFADERAERADSFSESTGYSESPAVAQIADTPAVADPADPGAGEPVSDDQPGHRREYEDESFDDRSFTDELDDRSFGRESFDEDVARDERADTADSWSPEPETRSAADDDSQPDAQEVFAKLHDKLTEYAVDGSAYRIGSHSSDARSLVQEGPDWIVTAGADDEFGSDVRFSRPDQAAAYLLGSLLLSRPGGQAPQDAEPARPVAEPEPETEADADVEASADAEVDAREPHDAAASSEDTAARQPQFDSETKVAQQPQFDSDTKVAQPTVAPEHPVAPEVPAAAEQPPQPQRQEPEPRRQEQSAGGHFLFTANQDPQPAQSPPQEAAPGAPVEEPTRFQPAPRMDRPVPPAGPPASPPASPQHPPSPPGGMPAQGGPRPGGPAGPGQGPPPLPKRSRPEQGAAVPPPPGGPAQQGPAGGAERRPGPGGPGMAGPPRQGPPIPPGAAGGRPPQGGGPEQGRPPQGAGQQIQPLGGEPPLTLYRDRRHVVLQPGTDLDRFGDPNGNVAYAIRTPYTQRSLPPQWANRAYFAYRVQRPVQVLRGTAVPWFEQPGGGTAYVLPAAVSDLVADGTLIELTGNEAPPRPSME</sequence>
<gene>
    <name evidence="2" type="ordered locus">SACE_6654</name>
</gene>
<dbReference type="STRING" id="405948.SACE_6654"/>
<feature type="compositionally biased region" description="Basic and acidic residues" evidence="1">
    <location>
        <begin position="138"/>
        <end position="148"/>
    </location>
</feature>
<reference evidence="2 3" key="1">
    <citation type="journal article" date="2007" name="Nat. Biotechnol.">
        <title>Complete genome sequence of the erythromycin-producing bacterium Saccharopolyspora erythraea NRRL23338.</title>
        <authorList>
            <person name="Oliynyk M."/>
            <person name="Samborskyy M."/>
            <person name="Lester J.B."/>
            <person name="Mironenko T."/>
            <person name="Scott N."/>
            <person name="Dickens S."/>
            <person name="Haydock S.F."/>
            <person name="Leadlay P.F."/>
        </authorList>
    </citation>
    <scope>NUCLEOTIDE SEQUENCE [LARGE SCALE GENOMIC DNA]</scope>
    <source>
        <strain evidence="3">ATCC 11635 / DSM 40517 / JCM 4748 / NBRC 13426 / NCIMB 8594 / NRRL 2338</strain>
    </source>
</reference>
<evidence type="ECO:0000313" key="3">
    <source>
        <dbReference type="Proteomes" id="UP000006728"/>
    </source>
</evidence>
<keyword evidence="3" id="KW-1185">Reference proteome</keyword>
<feature type="compositionally biased region" description="Basic and acidic residues" evidence="1">
    <location>
        <begin position="368"/>
        <end position="398"/>
    </location>
</feature>
<organism evidence="2 3">
    <name type="scientific">Saccharopolyspora erythraea (strain ATCC 11635 / DSM 40517 / JCM 4748 / NBRC 13426 / NCIMB 8594 / NRRL 2338)</name>
    <dbReference type="NCBI Taxonomy" id="405948"/>
    <lineage>
        <taxon>Bacteria</taxon>
        <taxon>Bacillati</taxon>
        <taxon>Actinomycetota</taxon>
        <taxon>Actinomycetes</taxon>
        <taxon>Pseudonocardiales</taxon>
        <taxon>Pseudonocardiaceae</taxon>
        <taxon>Saccharopolyspora</taxon>
    </lineage>
</organism>
<feature type="compositionally biased region" description="Low complexity" evidence="1">
    <location>
        <begin position="630"/>
        <end position="649"/>
    </location>
</feature>
<feature type="region of interest" description="Disordered" evidence="1">
    <location>
        <begin position="506"/>
        <end position="796"/>
    </location>
</feature>
<evidence type="ECO:0000256" key="1">
    <source>
        <dbReference type="SAM" id="MobiDB-lite"/>
    </source>
</evidence>
<dbReference type="eggNOG" id="COG0457">
    <property type="taxonomic scope" value="Bacteria"/>
</dbReference>
<dbReference type="RefSeq" id="WP_011875111.1">
    <property type="nucleotide sequence ID" value="NC_009142.1"/>
</dbReference>
<feature type="compositionally biased region" description="Pro residues" evidence="1">
    <location>
        <begin position="697"/>
        <end position="711"/>
    </location>
</feature>
<dbReference type="InterPro" id="IPR053024">
    <property type="entry name" value="Fungal_surface_NADase"/>
</dbReference>
<accession>A4FP45</accession>
<feature type="compositionally biased region" description="Basic and acidic residues" evidence="1">
    <location>
        <begin position="321"/>
        <end position="330"/>
    </location>
</feature>
<dbReference type="GO" id="GO:0050135">
    <property type="term" value="F:NADP+ nucleosidase activity"/>
    <property type="evidence" value="ECO:0007669"/>
    <property type="project" value="InterPro"/>
</dbReference>
<dbReference type="Proteomes" id="UP000006728">
    <property type="component" value="Chromosome"/>
</dbReference>
<feature type="region of interest" description="Disordered" evidence="1">
    <location>
        <begin position="299"/>
        <end position="436"/>
    </location>
</feature>
<name>A4FP45_SACEN</name>
<dbReference type="Pfam" id="PF14021">
    <property type="entry name" value="TNT"/>
    <property type="match status" value="1"/>
</dbReference>
<feature type="compositionally biased region" description="Low complexity" evidence="1">
    <location>
        <begin position="588"/>
        <end position="604"/>
    </location>
</feature>
<feature type="compositionally biased region" description="Polar residues" evidence="1">
    <location>
        <begin position="564"/>
        <end position="584"/>
    </location>
</feature>
<dbReference type="PANTHER" id="PTHR42059">
    <property type="entry name" value="TNT DOMAIN-CONTAINING PROTEIN"/>
    <property type="match status" value="1"/>
</dbReference>
<dbReference type="AlphaFoldDB" id="A4FP45"/>
<dbReference type="InterPro" id="IPR036170">
    <property type="entry name" value="YezG-like_sf"/>
</dbReference>
<protein>
    <submittedName>
        <fullName evidence="2">Uncharacterized protein</fullName>
    </submittedName>
</protein>
<dbReference type="KEGG" id="sen:SACE_6654"/>
<dbReference type="InterPro" id="IPR025331">
    <property type="entry name" value="TNT"/>
</dbReference>
<feature type="compositionally biased region" description="Gly residues" evidence="1">
    <location>
        <begin position="763"/>
        <end position="775"/>
    </location>
</feature>
<proteinExistence type="predicted"/>